<reference evidence="1 2" key="2">
    <citation type="journal article" date="2022" name="Mol. Ecol. Resour.">
        <title>The genomes of chicory, endive, great burdock and yacon provide insights into Asteraceae paleo-polyploidization history and plant inulin production.</title>
        <authorList>
            <person name="Fan W."/>
            <person name="Wang S."/>
            <person name="Wang H."/>
            <person name="Wang A."/>
            <person name="Jiang F."/>
            <person name="Liu H."/>
            <person name="Zhao H."/>
            <person name="Xu D."/>
            <person name="Zhang Y."/>
        </authorList>
    </citation>
    <scope>NUCLEOTIDE SEQUENCE [LARGE SCALE GENOMIC DNA]</scope>
    <source>
        <strain evidence="2">cv. Punajuju</strain>
        <tissue evidence="1">Leaves</tissue>
    </source>
</reference>
<gene>
    <name evidence="1" type="ORF">L2E82_44978</name>
</gene>
<protein>
    <submittedName>
        <fullName evidence="1">Uncharacterized protein</fullName>
    </submittedName>
</protein>
<sequence length="414" mass="46383">MESQLPCENGPGKNKRKWNEKEDEKLVEVMVDILNSGSHFKADNGFKPGFFGAVETRLAALLPDAKIKAKPHIESRVKTLKSDWSAVHDMMSWNNTSGFGWDEQNKMLEAPQSVWQAYAQVHKNAAKWRGKKFPHYWDLCLVASCMETNPKLDSSPSTSSSALYSSDQYHVPHKWLEAQDLLKKKLITEDDYTWKLGETEEGCGIELLKYIGGVDISFSKDDPSVACGTLVVLDFKTLDVVYEDSSIVTIDVPYVPGFLGFREAPIFLKLLEKMKNGSHPFYPQLLMIDGNGILHPRGFGSACHLGVLANLPTIGIGKNLHHVDGLTNSKVRELFEAEENSNIDFIYLIGDSGTTLGAAVHSSKGSYKPIFVSIGHRVSLDFALKIVKKTCNYRVPEPIRQADIRSRDYLRKHH</sequence>
<name>A0ACB8ZRB0_CICIN</name>
<evidence type="ECO:0000313" key="2">
    <source>
        <dbReference type="Proteomes" id="UP001055811"/>
    </source>
</evidence>
<keyword evidence="2" id="KW-1185">Reference proteome</keyword>
<dbReference type="Proteomes" id="UP001055811">
    <property type="component" value="Linkage Group LG08"/>
</dbReference>
<dbReference type="EMBL" id="CM042016">
    <property type="protein sequence ID" value="KAI3700352.1"/>
    <property type="molecule type" value="Genomic_DNA"/>
</dbReference>
<organism evidence="1 2">
    <name type="scientific">Cichorium intybus</name>
    <name type="common">Chicory</name>
    <dbReference type="NCBI Taxonomy" id="13427"/>
    <lineage>
        <taxon>Eukaryota</taxon>
        <taxon>Viridiplantae</taxon>
        <taxon>Streptophyta</taxon>
        <taxon>Embryophyta</taxon>
        <taxon>Tracheophyta</taxon>
        <taxon>Spermatophyta</taxon>
        <taxon>Magnoliopsida</taxon>
        <taxon>eudicotyledons</taxon>
        <taxon>Gunneridae</taxon>
        <taxon>Pentapetalae</taxon>
        <taxon>asterids</taxon>
        <taxon>campanulids</taxon>
        <taxon>Asterales</taxon>
        <taxon>Asteraceae</taxon>
        <taxon>Cichorioideae</taxon>
        <taxon>Cichorieae</taxon>
        <taxon>Cichoriinae</taxon>
        <taxon>Cichorium</taxon>
    </lineage>
</organism>
<accession>A0ACB8ZRB0</accession>
<proteinExistence type="predicted"/>
<comment type="caution">
    <text evidence="1">The sequence shown here is derived from an EMBL/GenBank/DDBJ whole genome shotgun (WGS) entry which is preliminary data.</text>
</comment>
<evidence type="ECO:0000313" key="1">
    <source>
        <dbReference type="EMBL" id="KAI3700352.1"/>
    </source>
</evidence>
<reference evidence="2" key="1">
    <citation type="journal article" date="2022" name="Mol. Ecol. Resour.">
        <title>The genomes of chicory, endive, great burdock and yacon provide insights into Asteraceae palaeo-polyploidization history and plant inulin production.</title>
        <authorList>
            <person name="Fan W."/>
            <person name="Wang S."/>
            <person name="Wang H."/>
            <person name="Wang A."/>
            <person name="Jiang F."/>
            <person name="Liu H."/>
            <person name="Zhao H."/>
            <person name="Xu D."/>
            <person name="Zhang Y."/>
        </authorList>
    </citation>
    <scope>NUCLEOTIDE SEQUENCE [LARGE SCALE GENOMIC DNA]</scope>
    <source>
        <strain evidence="2">cv. Punajuju</strain>
    </source>
</reference>